<feature type="region of interest" description="Disordered" evidence="1">
    <location>
        <begin position="1"/>
        <end position="20"/>
    </location>
</feature>
<dbReference type="Proteomes" id="UP000265520">
    <property type="component" value="Unassembled WGS sequence"/>
</dbReference>
<keyword evidence="3" id="KW-1185">Reference proteome</keyword>
<accession>A0A392QI09</accession>
<evidence type="ECO:0000256" key="1">
    <source>
        <dbReference type="SAM" id="MobiDB-lite"/>
    </source>
</evidence>
<organism evidence="2 3">
    <name type="scientific">Trifolium medium</name>
    <dbReference type="NCBI Taxonomy" id="97028"/>
    <lineage>
        <taxon>Eukaryota</taxon>
        <taxon>Viridiplantae</taxon>
        <taxon>Streptophyta</taxon>
        <taxon>Embryophyta</taxon>
        <taxon>Tracheophyta</taxon>
        <taxon>Spermatophyta</taxon>
        <taxon>Magnoliopsida</taxon>
        <taxon>eudicotyledons</taxon>
        <taxon>Gunneridae</taxon>
        <taxon>Pentapetalae</taxon>
        <taxon>rosids</taxon>
        <taxon>fabids</taxon>
        <taxon>Fabales</taxon>
        <taxon>Fabaceae</taxon>
        <taxon>Papilionoideae</taxon>
        <taxon>50 kb inversion clade</taxon>
        <taxon>NPAAA clade</taxon>
        <taxon>Hologalegina</taxon>
        <taxon>IRL clade</taxon>
        <taxon>Trifolieae</taxon>
        <taxon>Trifolium</taxon>
    </lineage>
</organism>
<reference evidence="2 3" key="1">
    <citation type="journal article" date="2018" name="Front. Plant Sci.">
        <title>Red Clover (Trifolium pratense) and Zigzag Clover (T. medium) - A Picture of Genomic Similarities and Differences.</title>
        <authorList>
            <person name="Dluhosova J."/>
            <person name="Istvanek J."/>
            <person name="Nedelnik J."/>
            <person name="Repkova J."/>
        </authorList>
    </citation>
    <scope>NUCLEOTIDE SEQUENCE [LARGE SCALE GENOMIC DNA]</scope>
    <source>
        <strain evidence="3">cv. 10/8</strain>
        <tissue evidence="2">Leaf</tissue>
    </source>
</reference>
<name>A0A392QI09_9FABA</name>
<feature type="non-terminal residue" evidence="2">
    <location>
        <position position="113"/>
    </location>
</feature>
<evidence type="ECO:0000313" key="3">
    <source>
        <dbReference type="Proteomes" id="UP000265520"/>
    </source>
</evidence>
<protein>
    <submittedName>
        <fullName evidence="2">Uncharacterized protein</fullName>
    </submittedName>
</protein>
<dbReference type="AlphaFoldDB" id="A0A392QI09"/>
<proteinExistence type="predicted"/>
<sequence length="113" mass="12113">MVCLRTARTPYSRPAQPPPHVLCTPDPPGSQLLVPNRLSLFVFSTTRFIISGARKVLLSFFDLNSSSSSSSSSSSATSTSSSFSYADSLAATNARDILKVPDDISSYHIIQGK</sequence>
<comment type="caution">
    <text evidence="2">The sequence shown here is derived from an EMBL/GenBank/DDBJ whole genome shotgun (WGS) entry which is preliminary data.</text>
</comment>
<dbReference type="EMBL" id="LXQA010133178">
    <property type="protein sequence ID" value="MCI22935.1"/>
    <property type="molecule type" value="Genomic_DNA"/>
</dbReference>
<evidence type="ECO:0000313" key="2">
    <source>
        <dbReference type="EMBL" id="MCI22935.1"/>
    </source>
</evidence>